<name>A0A8H4FMC1_COLGL</name>
<gene>
    <name evidence="1" type="ORF">GCG54_00008837</name>
</gene>
<dbReference type="EMBL" id="WVTB01000030">
    <property type="protein sequence ID" value="KAF3807380.1"/>
    <property type="molecule type" value="Genomic_DNA"/>
</dbReference>
<accession>A0A8H4FMC1</accession>
<protein>
    <submittedName>
        <fullName evidence="1">Uncharacterized protein</fullName>
    </submittedName>
</protein>
<dbReference type="InterPro" id="IPR025533">
    <property type="entry name" value="DUF4419"/>
</dbReference>
<dbReference type="RefSeq" id="XP_045266539.1">
    <property type="nucleotide sequence ID" value="XM_045408796.1"/>
</dbReference>
<proteinExistence type="predicted"/>
<evidence type="ECO:0000313" key="1">
    <source>
        <dbReference type="EMBL" id="KAF3807380.1"/>
    </source>
</evidence>
<dbReference type="Proteomes" id="UP000613401">
    <property type="component" value="Unassembled WGS sequence"/>
</dbReference>
<reference evidence="1" key="1">
    <citation type="journal article" date="2020" name="Phytopathology">
        <title>Genome sequence and comparative analysis of Colletotrichum gloeosporioides isolated from Liriodendron leaves.</title>
        <authorList>
            <person name="Fu F.F."/>
            <person name="Hao Z."/>
            <person name="Wang P."/>
            <person name="Lu Y."/>
            <person name="Xue L.J."/>
            <person name="Wei G."/>
            <person name="Tian Y."/>
            <person name="Baishi H."/>
            <person name="Xu H."/>
            <person name="Shi J."/>
            <person name="Cheng T."/>
            <person name="Wang G."/>
            <person name="Yi Y."/>
            <person name="Chen J."/>
        </authorList>
    </citation>
    <scope>NUCLEOTIDE SEQUENCE</scope>
    <source>
        <strain evidence="1">Lc1</strain>
    </source>
</reference>
<reference evidence="1" key="2">
    <citation type="submission" date="2020-03" db="EMBL/GenBank/DDBJ databases">
        <authorList>
            <person name="Fu F.-F."/>
            <person name="Chen J."/>
        </authorList>
    </citation>
    <scope>NUCLEOTIDE SEQUENCE</scope>
    <source>
        <strain evidence="1">Lc1</strain>
    </source>
</reference>
<dbReference type="AlphaFoldDB" id="A0A8H4FMC1"/>
<dbReference type="Pfam" id="PF14388">
    <property type="entry name" value="DUF4419"/>
    <property type="match status" value="1"/>
</dbReference>
<sequence length="152" mass="17264">MDPLLSISGWSRCLVILGEWMVASFDQPDEVDARDFWTHACHSGGAGMLGGVVHLSGWLTAFCWWRADRVRQKAHSDEELVREYSWQERDWERLCLSGVGFPIIDQVEIPAGLTRVPITFELEEENLGKERKEDEKTMILLAGSIGMKLLDS</sequence>
<comment type="caution">
    <text evidence="1">The sequence shown here is derived from an EMBL/GenBank/DDBJ whole genome shotgun (WGS) entry which is preliminary data.</text>
</comment>
<keyword evidence="2" id="KW-1185">Reference proteome</keyword>
<organism evidence="1 2">
    <name type="scientific">Colletotrichum gloeosporioides</name>
    <name type="common">Anthracnose fungus</name>
    <name type="synonym">Glomerella cingulata</name>
    <dbReference type="NCBI Taxonomy" id="474922"/>
    <lineage>
        <taxon>Eukaryota</taxon>
        <taxon>Fungi</taxon>
        <taxon>Dikarya</taxon>
        <taxon>Ascomycota</taxon>
        <taxon>Pezizomycotina</taxon>
        <taxon>Sordariomycetes</taxon>
        <taxon>Hypocreomycetidae</taxon>
        <taxon>Glomerellales</taxon>
        <taxon>Glomerellaceae</taxon>
        <taxon>Colletotrichum</taxon>
        <taxon>Colletotrichum gloeosporioides species complex</taxon>
    </lineage>
</organism>
<evidence type="ECO:0000313" key="2">
    <source>
        <dbReference type="Proteomes" id="UP000613401"/>
    </source>
</evidence>
<dbReference type="GeneID" id="69015977"/>